<dbReference type="InterPro" id="IPR015956">
    <property type="entry name" value="Peniciliin-bd_prot_C_sf"/>
</dbReference>
<dbReference type="PANTHER" id="PTHR21581:SF11">
    <property type="entry name" value="D-ALANYL-D-ALANINE CARBOXYPEPTIDASE DACA"/>
    <property type="match status" value="1"/>
</dbReference>
<evidence type="ECO:0000256" key="13">
    <source>
        <dbReference type="RuleBase" id="RU004016"/>
    </source>
</evidence>
<comment type="similarity">
    <text evidence="3 13">Belongs to the peptidase S11 family.</text>
</comment>
<protein>
    <recommendedName>
        <fullName evidence="4">serine-type D-Ala-D-Ala carboxypeptidase</fullName>
        <ecNumber evidence="4">3.4.16.4</ecNumber>
    </recommendedName>
</protein>
<comment type="function">
    <text evidence="1">Removes C-terminal D-alanyl residues from sugar-peptide cell wall precursors.</text>
</comment>
<evidence type="ECO:0000256" key="8">
    <source>
        <dbReference type="ARBA" id="ARBA00022801"/>
    </source>
</evidence>
<evidence type="ECO:0000256" key="11">
    <source>
        <dbReference type="ARBA" id="ARBA00023316"/>
    </source>
</evidence>
<organism evidence="14 15">
    <name type="scientific">Streptococcus uberis</name>
    <dbReference type="NCBI Taxonomy" id="1349"/>
    <lineage>
        <taxon>Bacteria</taxon>
        <taxon>Bacillati</taxon>
        <taxon>Bacillota</taxon>
        <taxon>Bacilli</taxon>
        <taxon>Lactobacillales</taxon>
        <taxon>Streptococcaceae</taxon>
        <taxon>Streptococcus</taxon>
    </lineage>
</organism>
<gene>
    <name evidence="14" type="ORF">GKS16_00475</name>
</gene>
<dbReference type="GO" id="GO:0009002">
    <property type="term" value="F:serine-type D-Ala-D-Ala carboxypeptidase activity"/>
    <property type="evidence" value="ECO:0007669"/>
    <property type="project" value="UniProtKB-EC"/>
</dbReference>
<keyword evidence="10" id="KW-0573">Peptidoglycan synthesis</keyword>
<dbReference type="PRINTS" id="PR00725">
    <property type="entry name" value="DADACBPTASE1"/>
</dbReference>
<dbReference type="AlphaFoldDB" id="A0A6L6G5N9"/>
<dbReference type="Pfam" id="PF00768">
    <property type="entry name" value="Peptidase_S11"/>
    <property type="match status" value="1"/>
</dbReference>
<comment type="caution">
    <text evidence="14">The sequence shown here is derived from an EMBL/GenBank/DDBJ whole genome shotgun (WGS) entry which is preliminary data.</text>
</comment>
<dbReference type="Pfam" id="PF07943">
    <property type="entry name" value="PBP5_C"/>
    <property type="match status" value="1"/>
</dbReference>
<dbReference type="Gene3D" id="3.40.710.10">
    <property type="entry name" value="DD-peptidase/beta-lactamase superfamily"/>
    <property type="match status" value="1"/>
</dbReference>
<proteinExistence type="inferred from homology"/>
<reference evidence="14 15" key="1">
    <citation type="submission" date="2019-11" db="EMBL/GenBank/DDBJ databases">
        <title>Streptococcus uberis isolated from clinical mastitis cases on a southeastern Queensland dairy.</title>
        <authorList>
            <person name="Workentine M.L."/>
            <person name="Price R."/>
            <person name="Olchowy T."/>
        </authorList>
    </citation>
    <scope>NUCLEOTIDE SEQUENCE [LARGE SCALE GENOMIC DNA]</scope>
    <source>
        <strain evidence="14 15">OLC4459-A17</strain>
    </source>
</reference>
<evidence type="ECO:0000313" key="15">
    <source>
        <dbReference type="Proteomes" id="UP000483839"/>
    </source>
</evidence>
<dbReference type="GO" id="GO:0006508">
    <property type="term" value="P:proteolysis"/>
    <property type="evidence" value="ECO:0007669"/>
    <property type="project" value="UniProtKB-KW"/>
</dbReference>
<evidence type="ECO:0000256" key="3">
    <source>
        <dbReference type="ARBA" id="ARBA00007164"/>
    </source>
</evidence>
<evidence type="ECO:0000256" key="9">
    <source>
        <dbReference type="ARBA" id="ARBA00022960"/>
    </source>
</evidence>
<dbReference type="GO" id="GO:0008360">
    <property type="term" value="P:regulation of cell shape"/>
    <property type="evidence" value="ECO:0007669"/>
    <property type="project" value="UniProtKB-KW"/>
</dbReference>
<dbReference type="InterPro" id="IPR037167">
    <property type="entry name" value="Peptidase_S11_C_sf"/>
</dbReference>
<comment type="catalytic activity">
    <reaction evidence="12">
        <text>Preferential cleavage: (Ac)2-L-Lys-D-Ala-|-D-Ala. Also transpeptidation of peptidyl-alanyl moieties that are N-acyl substituents of D-alanine.</text>
        <dbReference type="EC" id="3.4.16.4"/>
    </reaction>
</comment>
<evidence type="ECO:0000256" key="7">
    <source>
        <dbReference type="ARBA" id="ARBA00022729"/>
    </source>
</evidence>
<dbReference type="InterPro" id="IPR012907">
    <property type="entry name" value="Peptidase_S11_C"/>
</dbReference>
<dbReference type="GO" id="GO:0009252">
    <property type="term" value="P:peptidoglycan biosynthetic process"/>
    <property type="evidence" value="ECO:0007669"/>
    <property type="project" value="UniProtKB-UniPathway"/>
</dbReference>
<dbReference type="SUPFAM" id="SSF56601">
    <property type="entry name" value="beta-lactamase/transpeptidase-like"/>
    <property type="match status" value="1"/>
</dbReference>
<comment type="pathway">
    <text evidence="2">Cell wall biogenesis; peptidoglycan biosynthesis.</text>
</comment>
<evidence type="ECO:0000256" key="10">
    <source>
        <dbReference type="ARBA" id="ARBA00022984"/>
    </source>
</evidence>
<evidence type="ECO:0000256" key="6">
    <source>
        <dbReference type="ARBA" id="ARBA00022670"/>
    </source>
</evidence>
<dbReference type="InterPro" id="IPR012338">
    <property type="entry name" value="Beta-lactam/transpept-like"/>
</dbReference>
<dbReference type="InterPro" id="IPR001967">
    <property type="entry name" value="Peptidase_S11_N"/>
</dbReference>
<evidence type="ECO:0000256" key="5">
    <source>
        <dbReference type="ARBA" id="ARBA00022645"/>
    </source>
</evidence>
<dbReference type="EMBL" id="WLXI01000003">
    <property type="protein sequence ID" value="MTD00764.1"/>
    <property type="molecule type" value="Genomic_DNA"/>
</dbReference>
<keyword evidence="9" id="KW-0133">Cell shape</keyword>
<keyword evidence="5 14" id="KW-0121">Carboxypeptidase</keyword>
<evidence type="ECO:0000256" key="12">
    <source>
        <dbReference type="ARBA" id="ARBA00034000"/>
    </source>
</evidence>
<dbReference type="InterPro" id="IPR018044">
    <property type="entry name" value="Peptidase_S11"/>
</dbReference>
<keyword evidence="6" id="KW-0645">Protease</keyword>
<accession>A0A6L6G5N9</accession>
<dbReference type="UniPathway" id="UPA00219"/>
<sequence>MKKTILSTIIVGLFLWTPSTLVLAQEKLVINAKQAIAVECETGKILYQKEANQKAPIASLTKILTVYLTLKEIKNGKISWDTPVKMSDYAKELANNPDVSNPSLYKDTFTVKELIDSSMVVSSNSAAISLAETIAGSEPQFVDMMKKQLQTWGIQDYQLVNASGLNNSMLNGHLYPKSKPNDENQLSAKNLAIVASHLISEFPEILAISSQSQLYWGNDVLQNSNHLLPGLSMGRLGVDGLKTGTTGRAGQTYIGTAVQDNMRVIVVILHANNAEQDSEARFVEANKLFDFAFQNFRSITIPKAKPYATKLAIIDGKKKKVAFISHKDFTIVQPKNDDSINYKVIQEKSKTKAPIEKDEKLGRIQFIDSSDYLKKKPSVAIFSFETVKKLSLFEKWFRFN</sequence>
<dbReference type="NCBIfam" id="NF038273">
    <property type="entry name" value="strep_PBP3"/>
    <property type="match status" value="1"/>
</dbReference>
<dbReference type="EC" id="3.4.16.4" evidence="4"/>
<evidence type="ECO:0000313" key="14">
    <source>
        <dbReference type="EMBL" id="MTD00764.1"/>
    </source>
</evidence>
<dbReference type="Gene3D" id="2.60.410.10">
    <property type="entry name" value="D-Ala-D-Ala carboxypeptidase, C-terminal domain"/>
    <property type="match status" value="1"/>
</dbReference>
<dbReference type="RefSeq" id="WP_046388554.1">
    <property type="nucleotide sequence ID" value="NZ_CP022435.1"/>
</dbReference>
<dbReference type="SUPFAM" id="SSF69189">
    <property type="entry name" value="Penicillin-binding protein associated domain"/>
    <property type="match status" value="1"/>
</dbReference>
<evidence type="ECO:0000256" key="4">
    <source>
        <dbReference type="ARBA" id="ARBA00012448"/>
    </source>
</evidence>
<keyword evidence="11" id="KW-0961">Cell wall biogenesis/degradation</keyword>
<dbReference type="PANTHER" id="PTHR21581">
    <property type="entry name" value="D-ALANYL-D-ALANINE CARBOXYPEPTIDASE"/>
    <property type="match status" value="1"/>
</dbReference>
<dbReference type="SMART" id="SM00936">
    <property type="entry name" value="PBP5_C"/>
    <property type="match status" value="1"/>
</dbReference>
<evidence type="ECO:0000256" key="1">
    <source>
        <dbReference type="ARBA" id="ARBA00003217"/>
    </source>
</evidence>
<dbReference type="GO" id="GO:0071555">
    <property type="term" value="P:cell wall organization"/>
    <property type="evidence" value="ECO:0007669"/>
    <property type="project" value="UniProtKB-KW"/>
</dbReference>
<dbReference type="Proteomes" id="UP000483839">
    <property type="component" value="Unassembled WGS sequence"/>
</dbReference>
<keyword evidence="8" id="KW-0378">Hydrolase</keyword>
<name>A0A6L6G5N9_STRUB</name>
<evidence type="ECO:0000256" key="2">
    <source>
        <dbReference type="ARBA" id="ARBA00004752"/>
    </source>
</evidence>
<keyword evidence="7" id="KW-0732">Signal</keyword>